<evidence type="ECO:0000259" key="10">
    <source>
        <dbReference type="SMART" id="SM00387"/>
    </source>
</evidence>
<dbReference type="SUPFAM" id="SSF55874">
    <property type="entry name" value="ATPase domain of HSP90 chaperone/DNA topoisomerase II/histidine kinase"/>
    <property type="match status" value="1"/>
</dbReference>
<dbReference type="InterPro" id="IPR019734">
    <property type="entry name" value="TPR_rpt"/>
</dbReference>
<keyword evidence="7" id="KW-0902">Two-component regulatory system</keyword>
<dbReference type="SMART" id="SM00387">
    <property type="entry name" value="HATPase_c"/>
    <property type="match status" value="1"/>
</dbReference>
<proteinExistence type="predicted"/>
<dbReference type="OrthoDB" id="977000at2"/>
<evidence type="ECO:0000313" key="11">
    <source>
        <dbReference type="EMBL" id="SFJ65368.1"/>
    </source>
</evidence>
<dbReference type="GO" id="GO:0005886">
    <property type="term" value="C:plasma membrane"/>
    <property type="evidence" value="ECO:0007669"/>
    <property type="project" value="UniProtKB-SubCell"/>
</dbReference>
<comment type="subcellular location">
    <subcellularLocation>
        <location evidence="1">Cell membrane</location>
        <topology evidence="1">Multi-pass membrane protein</topology>
    </subcellularLocation>
</comment>
<dbReference type="Gene3D" id="3.30.565.10">
    <property type="entry name" value="Histidine kinase-like ATPase, C-terminal domain"/>
    <property type="match status" value="1"/>
</dbReference>
<dbReference type="Gene3D" id="1.20.5.1930">
    <property type="match status" value="1"/>
</dbReference>
<feature type="transmembrane region" description="Helical" evidence="9">
    <location>
        <begin position="422"/>
        <end position="439"/>
    </location>
</feature>
<name>A0A1I3T2K3_9FLAO</name>
<dbReference type="InterPro" id="IPR011990">
    <property type="entry name" value="TPR-like_helical_dom_sf"/>
</dbReference>
<keyword evidence="3" id="KW-0808">Transferase</keyword>
<evidence type="ECO:0000256" key="2">
    <source>
        <dbReference type="ARBA" id="ARBA00022475"/>
    </source>
</evidence>
<accession>A0A1I3T2K3</accession>
<dbReference type="GO" id="GO:0016301">
    <property type="term" value="F:kinase activity"/>
    <property type="evidence" value="ECO:0007669"/>
    <property type="project" value="UniProtKB-KW"/>
</dbReference>
<keyword evidence="12" id="KW-1185">Reference proteome</keyword>
<evidence type="ECO:0000256" key="5">
    <source>
        <dbReference type="ARBA" id="ARBA00022777"/>
    </source>
</evidence>
<evidence type="ECO:0000313" key="12">
    <source>
        <dbReference type="Proteomes" id="UP000243887"/>
    </source>
</evidence>
<evidence type="ECO:0000256" key="4">
    <source>
        <dbReference type="ARBA" id="ARBA00022692"/>
    </source>
</evidence>
<keyword evidence="2" id="KW-1003">Cell membrane</keyword>
<keyword evidence="6 9" id="KW-1133">Transmembrane helix</keyword>
<dbReference type="SUPFAM" id="SSF48452">
    <property type="entry name" value="TPR-like"/>
    <property type="match status" value="2"/>
</dbReference>
<keyword evidence="4 9" id="KW-0812">Transmembrane</keyword>
<dbReference type="GO" id="GO:0000160">
    <property type="term" value="P:phosphorelay signal transduction system"/>
    <property type="evidence" value="ECO:0007669"/>
    <property type="project" value="UniProtKB-KW"/>
</dbReference>
<evidence type="ECO:0000256" key="9">
    <source>
        <dbReference type="SAM" id="Phobius"/>
    </source>
</evidence>
<organism evidence="11 12">
    <name type="scientific">Myroides guanonis</name>
    <dbReference type="NCBI Taxonomy" id="1150112"/>
    <lineage>
        <taxon>Bacteria</taxon>
        <taxon>Pseudomonadati</taxon>
        <taxon>Bacteroidota</taxon>
        <taxon>Flavobacteriia</taxon>
        <taxon>Flavobacteriales</taxon>
        <taxon>Flavobacteriaceae</taxon>
        <taxon>Myroides</taxon>
    </lineage>
</organism>
<gene>
    <name evidence="11" type="ORF">SAMN04487893_11256</name>
</gene>
<evidence type="ECO:0000256" key="6">
    <source>
        <dbReference type="ARBA" id="ARBA00022989"/>
    </source>
</evidence>
<dbReference type="PANTHER" id="PTHR24421:SF37">
    <property type="entry name" value="SENSOR HISTIDINE KINASE NARS"/>
    <property type="match status" value="1"/>
</dbReference>
<evidence type="ECO:0000256" key="1">
    <source>
        <dbReference type="ARBA" id="ARBA00004651"/>
    </source>
</evidence>
<keyword evidence="8 9" id="KW-0472">Membrane</keyword>
<dbReference type="PANTHER" id="PTHR24421">
    <property type="entry name" value="NITRATE/NITRITE SENSOR PROTEIN NARX-RELATED"/>
    <property type="match status" value="1"/>
</dbReference>
<evidence type="ECO:0000256" key="8">
    <source>
        <dbReference type="ARBA" id="ARBA00023136"/>
    </source>
</evidence>
<protein>
    <submittedName>
        <fullName evidence="11">Signal transduction histidine kinase</fullName>
    </submittedName>
</protein>
<dbReference type="SMART" id="SM00028">
    <property type="entry name" value="TPR"/>
    <property type="match status" value="4"/>
</dbReference>
<evidence type="ECO:0000256" key="7">
    <source>
        <dbReference type="ARBA" id="ARBA00023012"/>
    </source>
</evidence>
<dbReference type="InterPro" id="IPR003594">
    <property type="entry name" value="HATPase_dom"/>
</dbReference>
<dbReference type="Gene3D" id="1.25.40.10">
    <property type="entry name" value="Tetratricopeptide repeat domain"/>
    <property type="match status" value="2"/>
</dbReference>
<dbReference type="Pfam" id="PF02518">
    <property type="entry name" value="HATPase_c"/>
    <property type="match status" value="1"/>
</dbReference>
<dbReference type="AlphaFoldDB" id="A0A1I3T2K3"/>
<dbReference type="CDD" id="cd16917">
    <property type="entry name" value="HATPase_UhpB-NarQ-NarX-like"/>
    <property type="match status" value="1"/>
</dbReference>
<reference evidence="12" key="1">
    <citation type="submission" date="2016-10" db="EMBL/GenBank/DDBJ databases">
        <authorList>
            <person name="Varghese N."/>
            <person name="Submissions S."/>
        </authorList>
    </citation>
    <scope>NUCLEOTIDE SEQUENCE [LARGE SCALE GENOMIC DNA]</scope>
    <source>
        <strain evidence="12">DSM 26542</strain>
    </source>
</reference>
<dbReference type="Proteomes" id="UP000243887">
    <property type="component" value="Unassembled WGS sequence"/>
</dbReference>
<dbReference type="STRING" id="1150112.SAMN04487893_11256"/>
<feature type="domain" description="Histidine kinase/HSP90-like ATPase" evidence="10">
    <location>
        <begin position="580"/>
        <end position="672"/>
    </location>
</feature>
<sequence length="676" mass="79052">MIFLRYSILTILTLLFLNSCKKDLKNSHLKINSLNEIQIDSLTIEEQDSVLSQLFENSLDLKNNQESRAYLIELASFLDEYGDDEHYVKILHRLKTFLTEEKDTLKLGKLYNEFGIHYESLSKFDSAYSYFDRAEKQYQLLGDKLKIGKMAISKASILYDFGIYTESESEAIRALEYFQAANTIEFNYECFHLLGLILCELKEFETSLHYYDKTLESLRYIEQNHLFTPKEITEAYAALYNNIAGVYELKESYKEATIEYEKAFNLENIEQVNPLLYAALLNNRATTKMELGNTDNVLEDLTKAQNIRDSLSQPHELNMSYLRISEYYAIEKDTATALNYAYKAYNNAKRIKNLLDQREALQYLIRLDRTKQLKYNQEYVTVSDKIRSKERQTQHKFARIAYETEQIENQVKLLQIRNRNTIGIASLATLLLLGIVGLLRMKYRNRRLQHQNAQQQADEKIYQMILHQQELSERAKNEERQRIALELHDGVVNRIFTTRFNLMQLESPMHDYKNLLIDELQKAEIDIRNVSHRLTEKGEFKNATFKSMVEDLINKQKNSFDTKFTLSLDQAVNWSLFSLNERLQIFRILQELLQNVNKYSKASQCTVWFLKKENDLVIKIIDNGIGFDQNTKSKGIGFSNIQERAKSISANLTITSKIGSGTQITLILKDFHNRES</sequence>
<dbReference type="RefSeq" id="WP_090679941.1">
    <property type="nucleotide sequence ID" value="NZ_FORU01000012.1"/>
</dbReference>
<dbReference type="EMBL" id="FORU01000012">
    <property type="protein sequence ID" value="SFJ65368.1"/>
    <property type="molecule type" value="Genomic_DNA"/>
</dbReference>
<keyword evidence="5 11" id="KW-0418">Kinase</keyword>
<dbReference type="InterPro" id="IPR050482">
    <property type="entry name" value="Sensor_HK_TwoCompSys"/>
</dbReference>
<evidence type="ECO:0000256" key="3">
    <source>
        <dbReference type="ARBA" id="ARBA00022679"/>
    </source>
</evidence>
<dbReference type="InterPro" id="IPR036890">
    <property type="entry name" value="HATPase_C_sf"/>
</dbReference>